<dbReference type="STRING" id="1182542.W9Y3V0"/>
<dbReference type="Pfam" id="PF07859">
    <property type="entry name" value="Abhydrolase_3"/>
    <property type="match status" value="1"/>
</dbReference>
<dbReference type="OrthoDB" id="408631at2759"/>
<comment type="caution">
    <text evidence="3">The sequence shown here is derived from an EMBL/GenBank/DDBJ whole genome shotgun (WGS) entry which is preliminary data.</text>
</comment>
<protein>
    <recommendedName>
        <fullName evidence="2">Alpha/beta hydrolase fold-3 domain-containing protein</fullName>
    </recommendedName>
</protein>
<name>W9Y3V0_9EURO</name>
<organism evidence="3 4">
    <name type="scientific">Capronia epimyces CBS 606.96</name>
    <dbReference type="NCBI Taxonomy" id="1182542"/>
    <lineage>
        <taxon>Eukaryota</taxon>
        <taxon>Fungi</taxon>
        <taxon>Dikarya</taxon>
        <taxon>Ascomycota</taxon>
        <taxon>Pezizomycotina</taxon>
        <taxon>Eurotiomycetes</taxon>
        <taxon>Chaetothyriomycetidae</taxon>
        <taxon>Chaetothyriales</taxon>
        <taxon>Herpotrichiellaceae</taxon>
        <taxon>Capronia</taxon>
    </lineage>
</organism>
<dbReference type="Proteomes" id="UP000019478">
    <property type="component" value="Unassembled WGS sequence"/>
</dbReference>
<dbReference type="Gene3D" id="3.40.50.1820">
    <property type="entry name" value="alpha/beta hydrolase"/>
    <property type="match status" value="1"/>
</dbReference>
<reference evidence="3 4" key="1">
    <citation type="submission" date="2013-03" db="EMBL/GenBank/DDBJ databases">
        <title>The Genome Sequence of Capronia epimyces CBS 606.96.</title>
        <authorList>
            <consortium name="The Broad Institute Genomics Platform"/>
            <person name="Cuomo C."/>
            <person name="de Hoog S."/>
            <person name="Gorbushina A."/>
            <person name="Walker B."/>
            <person name="Young S.K."/>
            <person name="Zeng Q."/>
            <person name="Gargeya S."/>
            <person name="Fitzgerald M."/>
            <person name="Haas B."/>
            <person name="Abouelleil A."/>
            <person name="Allen A.W."/>
            <person name="Alvarado L."/>
            <person name="Arachchi H.M."/>
            <person name="Berlin A.M."/>
            <person name="Chapman S.B."/>
            <person name="Gainer-Dewar J."/>
            <person name="Goldberg J."/>
            <person name="Griggs A."/>
            <person name="Gujja S."/>
            <person name="Hansen M."/>
            <person name="Howarth C."/>
            <person name="Imamovic A."/>
            <person name="Ireland A."/>
            <person name="Larimer J."/>
            <person name="McCowan C."/>
            <person name="Murphy C."/>
            <person name="Pearson M."/>
            <person name="Poon T.W."/>
            <person name="Priest M."/>
            <person name="Roberts A."/>
            <person name="Saif S."/>
            <person name="Shea T."/>
            <person name="Sisk P."/>
            <person name="Sykes S."/>
            <person name="Wortman J."/>
            <person name="Nusbaum C."/>
            <person name="Birren B."/>
        </authorList>
    </citation>
    <scope>NUCLEOTIDE SEQUENCE [LARGE SCALE GENOMIC DNA]</scope>
    <source>
        <strain evidence="3 4">CBS 606.96</strain>
    </source>
</reference>
<dbReference type="AlphaFoldDB" id="W9Y3V0"/>
<sequence>MPLELAEEWQAFEAMLGTRPKIAGKDIPDIRANIEKTRAGVPPPGPSENDEQLEQFPVRIYTPKEAGKVTHLAVFFLSVLPLIDDQGLPFCADGGGFCVGDLDGEDAFVRFIADQASLTVVSVGYRLAPEYPWPASRDDCIAATRWALDKFATSESIDTSKFVLCGTSAGGQLALSTAAALIQSGLRPHGIVALAPLTVGESAVPPELKPRYQSMTENADGPVVDKTLIDQFMRANGHDDADPSFSVLLSPVLSEFPKTYIVTCGADTLRDDGRLLQSELAKHGVPVQHDDYPGYPHVFWAMPGLKETAKFQANLVTGFKFVLS</sequence>
<accession>W9Y3V0</accession>
<dbReference type="GeneID" id="19168561"/>
<keyword evidence="4" id="KW-1185">Reference proteome</keyword>
<feature type="domain" description="Alpha/beta hydrolase fold-3" evidence="2">
    <location>
        <begin position="94"/>
        <end position="300"/>
    </location>
</feature>
<dbReference type="PANTHER" id="PTHR48081:SF8">
    <property type="entry name" value="ALPHA_BETA HYDROLASE FOLD-3 DOMAIN-CONTAINING PROTEIN-RELATED"/>
    <property type="match status" value="1"/>
</dbReference>
<dbReference type="PANTHER" id="PTHR48081">
    <property type="entry name" value="AB HYDROLASE SUPERFAMILY PROTEIN C4A8.06C"/>
    <property type="match status" value="1"/>
</dbReference>
<evidence type="ECO:0000313" key="3">
    <source>
        <dbReference type="EMBL" id="EXJ87482.1"/>
    </source>
</evidence>
<dbReference type="InterPro" id="IPR029058">
    <property type="entry name" value="AB_hydrolase_fold"/>
</dbReference>
<dbReference type="eggNOG" id="KOG1515">
    <property type="taxonomic scope" value="Eukaryota"/>
</dbReference>
<dbReference type="EMBL" id="AMGY01000003">
    <property type="protein sequence ID" value="EXJ87482.1"/>
    <property type="molecule type" value="Genomic_DNA"/>
</dbReference>
<evidence type="ECO:0000259" key="2">
    <source>
        <dbReference type="Pfam" id="PF07859"/>
    </source>
</evidence>
<dbReference type="HOGENOM" id="CLU_012494_6_3_1"/>
<dbReference type="GO" id="GO:0016787">
    <property type="term" value="F:hydrolase activity"/>
    <property type="evidence" value="ECO:0007669"/>
    <property type="project" value="UniProtKB-KW"/>
</dbReference>
<proteinExistence type="predicted"/>
<keyword evidence="1" id="KW-0378">Hydrolase</keyword>
<gene>
    <name evidence="3" type="ORF">A1O3_04442</name>
</gene>
<dbReference type="InterPro" id="IPR013094">
    <property type="entry name" value="AB_hydrolase_3"/>
</dbReference>
<evidence type="ECO:0000313" key="4">
    <source>
        <dbReference type="Proteomes" id="UP000019478"/>
    </source>
</evidence>
<dbReference type="InterPro" id="IPR050300">
    <property type="entry name" value="GDXG_lipolytic_enzyme"/>
</dbReference>
<evidence type="ECO:0000256" key="1">
    <source>
        <dbReference type="ARBA" id="ARBA00022801"/>
    </source>
</evidence>
<dbReference type="SUPFAM" id="SSF53474">
    <property type="entry name" value="alpha/beta-Hydrolases"/>
    <property type="match status" value="1"/>
</dbReference>
<dbReference type="RefSeq" id="XP_007732761.1">
    <property type="nucleotide sequence ID" value="XM_007734571.1"/>
</dbReference>